<dbReference type="GO" id="GO:0043025">
    <property type="term" value="C:neuronal cell body"/>
    <property type="evidence" value="ECO:0007669"/>
    <property type="project" value="TreeGrafter"/>
</dbReference>
<keyword evidence="12" id="KW-1185">Reference proteome</keyword>
<dbReference type="InterPro" id="IPR045346">
    <property type="entry name" value="Ermin"/>
</dbReference>
<evidence type="ECO:0000256" key="7">
    <source>
        <dbReference type="ARBA" id="ARBA00025213"/>
    </source>
</evidence>
<dbReference type="InterPro" id="IPR008954">
    <property type="entry name" value="Moesin_tail_sf"/>
</dbReference>
<dbReference type="GO" id="GO:0005938">
    <property type="term" value="C:cell cortex"/>
    <property type="evidence" value="ECO:0007669"/>
    <property type="project" value="TreeGrafter"/>
</dbReference>
<feature type="compositionally biased region" description="Acidic residues" evidence="10">
    <location>
        <begin position="43"/>
        <end position="74"/>
    </location>
</feature>
<feature type="region of interest" description="Disordered" evidence="10">
    <location>
        <begin position="1"/>
        <end position="77"/>
    </location>
</feature>
<dbReference type="GO" id="GO:0043209">
    <property type="term" value="C:myelin sheath"/>
    <property type="evidence" value="ECO:0007669"/>
    <property type="project" value="TreeGrafter"/>
</dbReference>
<gene>
    <name evidence="11" type="ORF">DNTS_033775</name>
</gene>
<comment type="subcellular location">
    <subcellularLocation>
        <location evidence="1">Cytoplasm</location>
        <location evidence="1">Cytoskeleton</location>
    </subcellularLocation>
</comment>
<evidence type="ECO:0000256" key="9">
    <source>
        <dbReference type="ARBA" id="ARBA00031224"/>
    </source>
</evidence>
<dbReference type="GO" id="GO:0007015">
    <property type="term" value="P:actin filament organization"/>
    <property type="evidence" value="ECO:0007669"/>
    <property type="project" value="InterPro"/>
</dbReference>
<dbReference type="GO" id="GO:0033270">
    <property type="term" value="C:paranode region of axon"/>
    <property type="evidence" value="ECO:0007669"/>
    <property type="project" value="TreeGrafter"/>
</dbReference>
<comment type="subunit">
    <text evidence="2">Binds actin.</text>
</comment>
<proteinExistence type="predicted"/>
<keyword evidence="5" id="KW-0009">Actin-binding</keyword>
<comment type="function">
    <text evidence="7">Plays a role in cytoskeletal rearrangements during the late wrapping and/or compaction phases of myelinogenesis as well as in maintenance and stability of myelin sheath in the adult. May play an important role in late-stage oligodendroglia maturation, myelin/Ranvier node formation during CNS development, and in the maintenance and plasticity of related structures in the mature CNS.</text>
</comment>
<keyword evidence="6" id="KW-0206">Cytoskeleton</keyword>
<dbReference type="GO" id="GO:0033269">
    <property type="term" value="C:internode region of axon"/>
    <property type="evidence" value="ECO:0007669"/>
    <property type="project" value="TreeGrafter"/>
</dbReference>
<protein>
    <recommendedName>
        <fullName evidence="8">Ermin</fullName>
    </recommendedName>
    <alternativeName>
        <fullName evidence="9">Juxtanodin</fullName>
    </alternativeName>
</protein>
<evidence type="ECO:0000256" key="3">
    <source>
        <dbReference type="ARBA" id="ARBA00022490"/>
    </source>
</evidence>
<sequence length="126" mass="14872">MKDEETSMERQMVKADAEKEQANNQTVKASEETTKQRETLYNESEDFVENDADSNEENSKEEDEEEDELPEFSEDAFQSSVEMSVLEYEKDGNNRPVCRYNTVCYRKIKRGNTRQRIDEFESILNF</sequence>
<reference evidence="11 12" key="1">
    <citation type="journal article" date="2019" name="Sci. Data">
        <title>Hybrid genome assembly and annotation of Danionella translucida.</title>
        <authorList>
            <person name="Kadobianskyi M."/>
            <person name="Schulze L."/>
            <person name="Schuelke M."/>
            <person name="Judkewitz B."/>
        </authorList>
    </citation>
    <scope>NUCLEOTIDE SEQUENCE [LARGE SCALE GENOMIC DNA]</scope>
    <source>
        <strain evidence="11 12">Bolton</strain>
    </source>
</reference>
<feature type="compositionally biased region" description="Basic and acidic residues" evidence="10">
    <location>
        <begin position="1"/>
        <end position="21"/>
    </location>
</feature>
<dbReference type="GO" id="GO:0005856">
    <property type="term" value="C:cytoskeleton"/>
    <property type="evidence" value="ECO:0007669"/>
    <property type="project" value="UniProtKB-SubCell"/>
</dbReference>
<dbReference type="GO" id="GO:0031344">
    <property type="term" value="P:regulation of cell projection organization"/>
    <property type="evidence" value="ECO:0007669"/>
    <property type="project" value="TreeGrafter"/>
</dbReference>
<dbReference type="GO" id="GO:0008360">
    <property type="term" value="P:regulation of cell shape"/>
    <property type="evidence" value="ECO:0007669"/>
    <property type="project" value="InterPro"/>
</dbReference>
<dbReference type="PANTHER" id="PTHR47137:SF1">
    <property type="entry name" value="ERMIN"/>
    <property type="match status" value="1"/>
</dbReference>
<evidence type="ECO:0000256" key="2">
    <source>
        <dbReference type="ARBA" id="ARBA00011216"/>
    </source>
</evidence>
<dbReference type="GO" id="GO:0051015">
    <property type="term" value="F:actin filament binding"/>
    <property type="evidence" value="ECO:0007669"/>
    <property type="project" value="InterPro"/>
</dbReference>
<evidence type="ECO:0000256" key="5">
    <source>
        <dbReference type="ARBA" id="ARBA00023203"/>
    </source>
</evidence>
<dbReference type="Pfam" id="PF20491">
    <property type="entry name" value="Ermin"/>
    <property type="match status" value="1"/>
</dbReference>
<evidence type="ECO:0000313" key="11">
    <source>
        <dbReference type="EMBL" id="TRY96579.1"/>
    </source>
</evidence>
<feature type="compositionally biased region" description="Basic and acidic residues" evidence="10">
    <location>
        <begin position="29"/>
        <end position="40"/>
    </location>
</feature>
<dbReference type="GO" id="GO:0001763">
    <property type="term" value="P:morphogenesis of a branching structure"/>
    <property type="evidence" value="ECO:0007669"/>
    <property type="project" value="TreeGrafter"/>
</dbReference>
<dbReference type="Proteomes" id="UP000316079">
    <property type="component" value="Unassembled WGS sequence"/>
</dbReference>
<keyword evidence="3" id="KW-0963">Cytoplasm</keyword>
<dbReference type="OrthoDB" id="9947518at2759"/>
<comment type="caution">
    <text evidence="11">The sequence shown here is derived from an EMBL/GenBank/DDBJ whole genome shotgun (WGS) entry which is preliminary data.</text>
</comment>
<dbReference type="STRING" id="623744.A0A553R319"/>
<evidence type="ECO:0000256" key="8">
    <source>
        <dbReference type="ARBA" id="ARBA00026168"/>
    </source>
</evidence>
<organism evidence="11 12">
    <name type="scientific">Danionella cerebrum</name>
    <dbReference type="NCBI Taxonomy" id="2873325"/>
    <lineage>
        <taxon>Eukaryota</taxon>
        <taxon>Metazoa</taxon>
        <taxon>Chordata</taxon>
        <taxon>Craniata</taxon>
        <taxon>Vertebrata</taxon>
        <taxon>Euteleostomi</taxon>
        <taxon>Actinopterygii</taxon>
        <taxon>Neopterygii</taxon>
        <taxon>Teleostei</taxon>
        <taxon>Ostariophysi</taxon>
        <taxon>Cypriniformes</taxon>
        <taxon>Danionidae</taxon>
        <taxon>Danioninae</taxon>
        <taxon>Danionella</taxon>
    </lineage>
</organism>
<evidence type="ECO:0000256" key="4">
    <source>
        <dbReference type="ARBA" id="ARBA00022553"/>
    </source>
</evidence>
<dbReference type="Gene3D" id="6.10.360.10">
    <property type="match status" value="1"/>
</dbReference>
<dbReference type="EMBL" id="SRMA01025280">
    <property type="protein sequence ID" value="TRY96579.1"/>
    <property type="molecule type" value="Genomic_DNA"/>
</dbReference>
<name>A0A553R319_9TELE</name>
<dbReference type="AlphaFoldDB" id="A0A553R319"/>
<dbReference type="GO" id="GO:0070062">
    <property type="term" value="C:extracellular exosome"/>
    <property type="evidence" value="ECO:0007669"/>
    <property type="project" value="TreeGrafter"/>
</dbReference>
<dbReference type="PANTHER" id="PTHR47137">
    <property type="entry name" value="ERMIN"/>
    <property type="match status" value="1"/>
</dbReference>
<dbReference type="GO" id="GO:0030175">
    <property type="term" value="C:filopodium"/>
    <property type="evidence" value="ECO:0007669"/>
    <property type="project" value="TreeGrafter"/>
</dbReference>
<keyword evidence="4" id="KW-0597">Phosphoprotein</keyword>
<evidence type="ECO:0000313" key="12">
    <source>
        <dbReference type="Proteomes" id="UP000316079"/>
    </source>
</evidence>
<evidence type="ECO:0000256" key="1">
    <source>
        <dbReference type="ARBA" id="ARBA00004245"/>
    </source>
</evidence>
<evidence type="ECO:0000256" key="10">
    <source>
        <dbReference type="SAM" id="MobiDB-lite"/>
    </source>
</evidence>
<accession>A0A553R319</accession>
<evidence type="ECO:0000256" key="6">
    <source>
        <dbReference type="ARBA" id="ARBA00023212"/>
    </source>
</evidence>